<dbReference type="GO" id="GO:0000155">
    <property type="term" value="F:phosphorelay sensor kinase activity"/>
    <property type="evidence" value="ECO:0007669"/>
    <property type="project" value="InterPro"/>
</dbReference>
<dbReference type="PANTHER" id="PTHR34220:SF7">
    <property type="entry name" value="SENSOR HISTIDINE KINASE YPDA"/>
    <property type="match status" value="1"/>
</dbReference>
<evidence type="ECO:0000313" key="4">
    <source>
        <dbReference type="Proteomes" id="UP000245489"/>
    </source>
</evidence>
<keyword evidence="3" id="KW-0808">Transferase</keyword>
<keyword evidence="1" id="KW-0472">Membrane</keyword>
<feature type="transmembrane region" description="Helical" evidence="1">
    <location>
        <begin position="51"/>
        <end position="72"/>
    </location>
</feature>
<dbReference type="Gene3D" id="3.30.565.10">
    <property type="entry name" value="Histidine kinase-like ATPase, C-terminal domain"/>
    <property type="match status" value="1"/>
</dbReference>
<proteinExistence type="predicted"/>
<dbReference type="PANTHER" id="PTHR34220">
    <property type="entry name" value="SENSOR HISTIDINE KINASE YPDA"/>
    <property type="match status" value="1"/>
</dbReference>
<sequence>MNKFIDWVYNYYQNRKKSIFFLSSFWTIYILFNIGLYTLEIKSYKDLLRVIINYPLWGLFVFVPNIFILKYFLFRRKYIFAILGNILILILFLEIRYLLNFHLFPLLDVMTPYDNKPFVLNVFLSDSGYAFLNNLLLAYGYGFAKHAIELEVRERKLVEANAKLQHQKDMTQIAFLQAQINPHFLYNTLNFIYSEAIMVSDSVAESIMTLSNIMRYTLTETGKDTLVSLYSEINHIKNYLKLQKMRFSNELYLDLTIEGEENINHLEILPLVLISFIENIFKHGDIHDPKNPAKIIMLIEENSLFLSIYNRKNKGPKEHTSGVGMNNIRTRMDILYGDKYNVNIFVDTEDEFALEFTISDMEEAFRNLKKYKLINR</sequence>
<dbReference type="EMBL" id="QGGO01000016">
    <property type="protein sequence ID" value="PWK23896.1"/>
    <property type="molecule type" value="Genomic_DNA"/>
</dbReference>
<keyword evidence="1" id="KW-0812">Transmembrane</keyword>
<keyword evidence="3" id="KW-0418">Kinase</keyword>
<dbReference type="Pfam" id="PF06580">
    <property type="entry name" value="His_kinase"/>
    <property type="match status" value="1"/>
</dbReference>
<feature type="transmembrane region" description="Helical" evidence="1">
    <location>
        <begin position="20"/>
        <end position="39"/>
    </location>
</feature>
<organism evidence="3 4">
    <name type="scientific">Arcicella aurantiaca</name>
    <dbReference type="NCBI Taxonomy" id="591202"/>
    <lineage>
        <taxon>Bacteria</taxon>
        <taxon>Pseudomonadati</taxon>
        <taxon>Bacteroidota</taxon>
        <taxon>Cytophagia</taxon>
        <taxon>Cytophagales</taxon>
        <taxon>Flectobacillaceae</taxon>
        <taxon>Arcicella</taxon>
    </lineage>
</organism>
<name>A0A316E1N0_9BACT</name>
<feature type="domain" description="Signal transduction histidine kinase internal region" evidence="2">
    <location>
        <begin position="172"/>
        <end position="251"/>
    </location>
</feature>
<dbReference type="OrthoDB" id="9792992at2"/>
<protein>
    <submittedName>
        <fullName evidence="3">Histidine kinase</fullName>
    </submittedName>
</protein>
<evidence type="ECO:0000259" key="2">
    <source>
        <dbReference type="Pfam" id="PF06580"/>
    </source>
</evidence>
<dbReference type="GO" id="GO:0016020">
    <property type="term" value="C:membrane"/>
    <property type="evidence" value="ECO:0007669"/>
    <property type="project" value="InterPro"/>
</dbReference>
<dbReference type="InterPro" id="IPR050640">
    <property type="entry name" value="Bact_2-comp_sensor_kinase"/>
</dbReference>
<dbReference type="Proteomes" id="UP000245489">
    <property type="component" value="Unassembled WGS sequence"/>
</dbReference>
<keyword evidence="4" id="KW-1185">Reference proteome</keyword>
<evidence type="ECO:0000313" key="3">
    <source>
        <dbReference type="EMBL" id="PWK23896.1"/>
    </source>
</evidence>
<keyword evidence="1" id="KW-1133">Transmembrane helix</keyword>
<dbReference type="InterPro" id="IPR036890">
    <property type="entry name" value="HATPase_C_sf"/>
</dbReference>
<evidence type="ECO:0000256" key="1">
    <source>
        <dbReference type="SAM" id="Phobius"/>
    </source>
</evidence>
<dbReference type="AlphaFoldDB" id="A0A316E1N0"/>
<dbReference type="InterPro" id="IPR010559">
    <property type="entry name" value="Sig_transdc_His_kin_internal"/>
</dbReference>
<comment type="caution">
    <text evidence="3">The sequence shown here is derived from an EMBL/GenBank/DDBJ whole genome shotgun (WGS) entry which is preliminary data.</text>
</comment>
<accession>A0A316E1N0</accession>
<gene>
    <name evidence="3" type="ORF">LV89_03104</name>
</gene>
<feature type="transmembrane region" description="Helical" evidence="1">
    <location>
        <begin position="79"/>
        <end position="99"/>
    </location>
</feature>
<dbReference type="RefSeq" id="WP_109743810.1">
    <property type="nucleotide sequence ID" value="NZ_QGGO01000016.1"/>
</dbReference>
<reference evidence="3 4" key="1">
    <citation type="submission" date="2018-05" db="EMBL/GenBank/DDBJ databases">
        <title>Genomic Encyclopedia of Archaeal and Bacterial Type Strains, Phase II (KMG-II): from individual species to whole genera.</title>
        <authorList>
            <person name="Goeker M."/>
        </authorList>
    </citation>
    <scope>NUCLEOTIDE SEQUENCE [LARGE SCALE GENOMIC DNA]</scope>
    <source>
        <strain evidence="3 4">DSM 22214</strain>
    </source>
</reference>